<dbReference type="Proteomes" id="UP000694890">
    <property type="component" value="Linkage group LG17"/>
</dbReference>
<evidence type="ECO:0000313" key="7">
    <source>
        <dbReference type="RefSeq" id="XP_050933176.1"/>
    </source>
</evidence>
<dbReference type="InterPro" id="IPR013783">
    <property type="entry name" value="Ig-like_fold"/>
</dbReference>
<keyword evidence="3" id="KW-0472">Membrane</keyword>
<sequence length="405" mass="45469">MNIIHISSLLGVAAIVLQLAAFGAESPRVRVTVSPPGSNIYLGECVLLQCTVEARFRKVECDSTVYQWYRSKQQTAPNPRHLDSGDSYFITAVTREDADRYWCQVKCWENTTVSVVKARPIALSVSELPTAPLSVIPNTRQMLTGEYFTVQCTACSSGWKLVHFSPNRTMGTRFLSVQFSPLGGGVSASKPEKYVFVAVRRNSGLYWCEGAEGRSRAVSITVSYGNIILKTPAFPVFTGDDVVLYCQYRTGNHNKTTFFKNGTEIDTYSSFSSDGVITMTIKNVTQQDEGLYKCASHDRKMESPESWLSVRPDRGNYTLKEEMPTGGSWKWIVVSCGAVLLFLIPLTIWLVCHYRYQMFCSRSCWPVSKQEVPAEALPATKQDVTEVQWDLSWMEMSNLLDKSIY</sequence>
<dbReference type="GO" id="GO:0007166">
    <property type="term" value="P:cell surface receptor signaling pathway"/>
    <property type="evidence" value="ECO:0007669"/>
    <property type="project" value="TreeGrafter"/>
</dbReference>
<dbReference type="SUPFAM" id="SSF48726">
    <property type="entry name" value="Immunoglobulin"/>
    <property type="match status" value="2"/>
</dbReference>
<dbReference type="KEGG" id="lcf:127143461"/>
<dbReference type="AlphaFoldDB" id="A0AAJ8DVM5"/>
<proteinExistence type="predicted"/>
<reference evidence="7" key="1">
    <citation type="submission" date="2025-08" db="UniProtKB">
        <authorList>
            <consortium name="RefSeq"/>
        </authorList>
    </citation>
    <scope>IDENTIFICATION</scope>
    <source>
        <tissue evidence="7">Brain</tissue>
    </source>
</reference>
<dbReference type="InterPro" id="IPR036179">
    <property type="entry name" value="Ig-like_dom_sf"/>
</dbReference>
<dbReference type="GO" id="GO:0004888">
    <property type="term" value="F:transmembrane signaling receptor activity"/>
    <property type="evidence" value="ECO:0007669"/>
    <property type="project" value="TreeGrafter"/>
</dbReference>
<dbReference type="PANTHER" id="PTHR11481:SF64">
    <property type="entry name" value="FC RECEPTOR-LIKE PROTEIN 4"/>
    <property type="match status" value="1"/>
</dbReference>
<feature type="domain" description="Ig-like" evidence="5">
    <location>
        <begin position="239"/>
        <end position="309"/>
    </location>
</feature>
<dbReference type="RefSeq" id="XP_050933176.1">
    <property type="nucleotide sequence ID" value="XM_051077219.1"/>
</dbReference>
<keyword evidence="3" id="KW-1133">Transmembrane helix</keyword>
<dbReference type="GO" id="GO:0009897">
    <property type="term" value="C:external side of plasma membrane"/>
    <property type="evidence" value="ECO:0007669"/>
    <property type="project" value="TreeGrafter"/>
</dbReference>
<evidence type="ECO:0000256" key="4">
    <source>
        <dbReference type="SAM" id="SignalP"/>
    </source>
</evidence>
<dbReference type="GeneID" id="127143461"/>
<keyword evidence="2" id="KW-1015">Disulfide bond</keyword>
<feature type="domain" description="Ig-like" evidence="5">
    <location>
        <begin position="27"/>
        <end position="114"/>
    </location>
</feature>
<keyword evidence="1 4" id="KW-0732">Signal</keyword>
<dbReference type="InterPro" id="IPR050488">
    <property type="entry name" value="Ig_Fc_receptor"/>
</dbReference>
<dbReference type="Pfam" id="PF13927">
    <property type="entry name" value="Ig_3"/>
    <property type="match status" value="1"/>
</dbReference>
<evidence type="ECO:0000313" key="6">
    <source>
        <dbReference type="Proteomes" id="UP000694890"/>
    </source>
</evidence>
<feature type="transmembrane region" description="Helical" evidence="3">
    <location>
        <begin position="329"/>
        <end position="352"/>
    </location>
</feature>
<name>A0AAJ8DVM5_LATCA</name>
<evidence type="ECO:0000259" key="5">
    <source>
        <dbReference type="PROSITE" id="PS50835"/>
    </source>
</evidence>
<evidence type="ECO:0000256" key="3">
    <source>
        <dbReference type="SAM" id="Phobius"/>
    </source>
</evidence>
<dbReference type="Pfam" id="PF13895">
    <property type="entry name" value="Ig_2"/>
    <property type="match status" value="1"/>
</dbReference>
<gene>
    <name evidence="7" type="primary">LOC127143461</name>
</gene>
<evidence type="ECO:0000256" key="2">
    <source>
        <dbReference type="ARBA" id="ARBA00023157"/>
    </source>
</evidence>
<feature type="chain" id="PRO_5042521845" evidence="4">
    <location>
        <begin position="24"/>
        <end position="405"/>
    </location>
</feature>
<keyword evidence="3" id="KW-0812">Transmembrane</keyword>
<dbReference type="SMART" id="SM00409">
    <property type="entry name" value="IG"/>
    <property type="match status" value="2"/>
</dbReference>
<accession>A0AAJ8DVM5</accession>
<dbReference type="PANTHER" id="PTHR11481">
    <property type="entry name" value="IMMUNOGLOBULIN FC RECEPTOR"/>
    <property type="match status" value="1"/>
</dbReference>
<evidence type="ECO:0000256" key="1">
    <source>
        <dbReference type="ARBA" id="ARBA00022729"/>
    </source>
</evidence>
<dbReference type="Gene3D" id="2.60.40.10">
    <property type="entry name" value="Immunoglobulins"/>
    <property type="match status" value="2"/>
</dbReference>
<organism evidence="6 7">
    <name type="scientific">Lates calcarifer</name>
    <name type="common">Barramundi</name>
    <name type="synonym">Holocentrus calcarifer</name>
    <dbReference type="NCBI Taxonomy" id="8187"/>
    <lineage>
        <taxon>Eukaryota</taxon>
        <taxon>Metazoa</taxon>
        <taxon>Chordata</taxon>
        <taxon>Craniata</taxon>
        <taxon>Vertebrata</taxon>
        <taxon>Euteleostomi</taxon>
        <taxon>Actinopterygii</taxon>
        <taxon>Neopterygii</taxon>
        <taxon>Teleostei</taxon>
        <taxon>Neoteleostei</taxon>
        <taxon>Acanthomorphata</taxon>
        <taxon>Carangaria</taxon>
        <taxon>Carangaria incertae sedis</taxon>
        <taxon>Centropomidae</taxon>
        <taxon>Lates</taxon>
    </lineage>
</organism>
<dbReference type="InterPro" id="IPR007110">
    <property type="entry name" value="Ig-like_dom"/>
</dbReference>
<dbReference type="InterPro" id="IPR003599">
    <property type="entry name" value="Ig_sub"/>
</dbReference>
<dbReference type="GO" id="GO:0006955">
    <property type="term" value="P:immune response"/>
    <property type="evidence" value="ECO:0007669"/>
    <property type="project" value="TreeGrafter"/>
</dbReference>
<protein>
    <submittedName>
        <fullName evidence="7">Uncharacterized protein LOC127143461 isoform X1</fullName>
    </submittedName>
</protein>
<dbReference type="PROSITE" id="PS50835">
    <property type="entry name" value="IG_LIKE"/>
    <property type="match status" value="2"/>
</dbReference>
<feature type="signal peptide" evidence="4">
    <location>
        <begin position="1"/>
        <end position="23"/>
    </location>
</feature>